<accession>A0ABU4FPG6</accession>
<comment type="caution">
    <text evidence="3">The sequence shown here is derived from an EMBL/GenBank/DDBJ whole genome shotgun (WGS) entry which is preliminary data.</text>
</comment>
<dbReference type="RefSeq" id="WP_317774931.1">
    <property type="nucleotide sequence ID" value="NZ_JAWMAJ010000194.1"/>
</dbReference>
<sequence>MTDQESLVLPPHVEDPELLPPQVEAAAEGTLLTYWQDRVGQHVHDSYSGVRLMKFPEDLRMFEHLLWLSRAQVVVELGTHSGGSALWFRDRLRTMAAYGLIPQDIRVVSVDLSQKSTHDVLASADSAYAEHITLLEGDILDPRTSARVAERIPQGARCLVVEDTRHAYETTHAALSHYSRFVPEDGFFVVEDGLIDSPELCVHIKPPGETGGVVSAVRDWLSSDQGQVFQDRSDLNRYGISCRNMWLRRTTGTASAPGS</sequence>
<name>A0ABU4FPG6_9ACTN</name>
<dbReference type="EMBL" id="JAWMAJ010000194">
    <property type="protein sequence ID" value="MDV7221888.1"/>
    <property type="molecule type" value="Genomic_DNA"/>
</dbReference>
<dbReference type="SUPFAM" id="SSF53335">
    <property type="entry name" value="S-adenosyl-L-methionine-dependent methyltransferases"/>
    <property type="match status" value="1"/>
</dbReference>
<proteinExistence type="predicted"/>
<keyword evidence="4" id="KW-1185">Reference proteome</keyword>
<dbReference type="Gene3D" id="3.40.50.150">
    <property type="entry name" value="Vaccinia Virus protein VP39"/>
    <property type="match status" value="1"/>
</dbReference>
<protein>
    <submittedName>
        <fullName evidence="3">CmcI family methyltransferase</fullName>
    </submittedName>
</protein>
<dbReference type="PANTHER" id="PTHR40048:SF1">
    <property type="entry name" value="RHAMNOSYL O-METHYLTRANSFERASE"/>
    <property type="match status" value="1"/>
</dbReference>
<dbReference type="GO" id="GO:0032259">
    <property type="term" value="P:methylation"/>
    <property type="evidence" value="ECO:0007669"/>
    <property type="project" value="UniProtKB-KW"/>
</dbReference>
<dbReference type="InterPro" id="IPR007072">
    <property type="entry name" value="RNMT_CmcI"/>
</dbReference>
<evidence type="ECO:0000256" key="1">
    <source>
        <dbReference type="ARBA" id="ARBA00022603"/>
    </source>
</evidence>
<reference evidence="3 4" key="1">
    <citation type="submission" date="2023-10" db="EMBL/GenBank/DDBJ databases">
        <title>Characterization of rhizosphere-enriched actinobacteria from wheat plants lab-grown on chernevaya soil.</title>
        <authorList>
            <person name="Tikhonova E.N."/>
            <person name="Konopkin A."/>
            <person name="Kravchenko I.K."/>
        </authorList>
    </citation>
    <scope>NUCLEOTIDE SEQUENCE [LARGE SCALE GENOMIC DNA]</scope>
    <source>
        <strain evidence="3 4">RR29</strain>
    </source>
</reference>
<organism evidence="3 4">
    <name type="scientific">Streptomyces prunicolor</name>
    <dbReference type="NCBI Taxonomy" id="67348"/>
    <lineage>
        <taxon>Bacteria</taxon>
        <taxon>Bacillati</taxon>
        <taxon>Actinomycetota</taxon>
        <taxon>Actinomycetes</taxon>
        <taxon>Kitasatosporales</taxon>
        <taxon>Streptomycetaceae</taxon>
        <taxon>Streptomyces</taxon>
    </lineage>
</organism>
<keyword evidence="2" id="KW-0808">Transferase</keyword>
<dbReference type="Pfam" id="PF04989">
    <property type="entry name" value="RMNT_CmcI"/>
    <property type="match status" value="1"/>
</dbReference>
<dbReference type="Proteomes" id="UP001187346">
    <property type="component" value="Unassembled WGS sequence"/>
</dbReference>
<evidence type="ECO:0000313" key="3">
    <source>
        <dbReference type="EMBL" id="MDV7221888.1"/>
    </source>
</evidence>
<evidence type="ECO:0000256" key="2">
    <source>
        <dbReference type="ARBA" id="ARBA00022679"/>
    </source>
</evidence>
<dbReference type="GO" id="GO:0008168">
    <property type="term" value="F:methyltransferase activity"/>
    <property type="evidence" value="ECO:0007669"/>
    <property type="project" value="UniProtKB-KW"/>
</dbReference>
<dbReference type="InterPro" id="IPR029063">
    <property type="entry name" value="SAM-dependent_MTases_sf"/>
</dbReference>
<dbReference type="PANTHER" id="PTHR40048">
    <property type="entry name" value="RHAMNOSYL O-METHYLTRANSFERASE"/>
    <property type="match status" value="1"/>
</dbReference>
<keyword evidence="1 3" id="KW-0489">Methyltransferase</keyword>
<evidence type="ECO:0000313" key="4">
    <source>
        <dbReference type="Proteomes" id="UP001187346"/>
    </source>
</evidence>
<gene>
    <name evidence="3" type="ORF">R5A26_38740</name>
</gene>